<evidence type="ECO:0000313" key="2">
    <source>
        <dbReference type="Proteomes" id="UP000299102"/>
    </source>
</evidence>
<gene>
    <name evidence="1" type="ORF">EVAR_40576_1</name>
</gene>
<keyword evidence="2" id="KW-1185">Reference proteome</keyword>
<dbReference type="EMBL" id="BGZK01000430">
    <property type="protein sequence ID" value="GBP43136.1"/>
    <property type="molecule type" value="Genomic_DNA"/>
</dbReference>
<accession>A0A4C1VV83</accession>
<proteinExistence type="predicted"/>
<comment type="caution">
    <text evidence="1">The sequence shown here is derived from an EMBL/GenBank/DDBJ whole genome shotgun (WGS) entry which is preliminary data.</text>
</comment>
<dbReference type="AlphaFoldDB" id="A0A4C1VV83"/>
<sequence length="142" mass="15490">MASGFVIIMTSTVLSSPQVPRASGRRSKLTINLKYKERERNEHNTCLTKLEHRLLYRISSASSGVAEAPGKCIFVSIKPPKANRVSRQHRIEHPASRCCQPGAQFIVSDAENTRGPGGAGRVMADPLWLSGGRHLLAAPQAF</sequence>
<organism evidence="1 2">
    <name type="scientific">Eumeta variegata</name>
    <name type="common">Bagworm moth</name>
    <name type="synonym">Eumeta japonica</name>
    <dbReference type="NCBI Taxonomy" id="151549"/>
    <lineage>
        <taxon>Eukaryota</taxon>
        <taxon>Metazoa</taxon>
        <taxon>Ecdysozoa</taxon>
        <taxon>Arthropoda</taxon>
        <taxon>Hexapoda</taxon>
        <taxon>Insecta</taxon>
        <taxon>Pterygota</taxon>
        <taxon>Neoptera</taxon>
        <taxon>Endopterygota</taxon>
        <taxon>Lepidoptera</taxon>
        <taxon>Glossata</taxon>
        <taxon>Ditrysia</taxon>
        <taxon>Tineoidea</taxon>
        <taxon>Psychidae</taxon>
        <taxon>Oiketicinae</taxon>
        <taxon>Eumeta</taxon>
    </lineage>
</organism>
<dbReference type="Proteomes" id="UP000299102">
    <property type="component" value="Unassembled WGS sequence"/>
</dbReference>
<protein>
    <submittedName>
        <fullName evidence="1">Uncharacterized protein</fullName>
    </submittedName>
</protein>
<reference evidence="1 2" key="1">
    <citation type="journal article" date="2019" name="Commun. Biol.">
        <title>The bagworm genome reveals a unique fibroin gene that provides high tensile strength.</title>
        <authorList>
            <person name="Kono N."/>
            <person name="Nakamura H."/>
            <person name="Ohtoshi R."/>
            <person name="Tomita M."/>
            <person name="Numata K."/>
            <person name="Arakawa K."/>
        </authorList>
    </citation>
    <scope>NUCLEOTIDE SEQUENCE [LARGE SCALE GENOMIC DNA]</scope>
</reference>
<name>A0A4C1VV83_EUMVA</name>
<evidence type="ECO:0000313" key="1">
    <source>
        <dbReference type="EMBL" id="GBP43136.1"/>
    </source>
</evidence>